<evidence type="ECO:0000313" key="2">
    <source>
        <dbReference type="EMBL" id="JAS25097.1"/>
    </source>
</evidence>
<dbReference type="AlphaFoldDB" id="A0A1B6DHD8"/>
<feature type="non-terminal residue" evidence="2">
    <location>
        <position position="147"/>
    </location>
</feature>
<feature type="compositionally biased region" description="Basic and acidic residues" evidence="1">
    <location>
        <begin position="7"/>
        <end position="36"/>
    </location>
</feature>
<dbReference type="EMBL" id="GEDC01012201">
    <property type="protein sequence ID" value="JAS25097.1"/>
    <property type="molecule type" value="Transcribed_RNA"/>
</dbReference>
<name>A0A1B6DHD8_9HEMI</name>
<feature type="region of interest" description="Disordered" evidence="1">
    <location>
        <begin position="1"/>
        <end position="40"/>
    </location>
</feature>
<accession>A0A1B6DHD8</accession>
<evidence type="ECO:0000256" key="1">
    <source>
        <dbReference type="SAM" id="MobiDB-lite"/>
    </source>
</evidence>
<proteinExistence type="predicted"/>
<protein>
    <submittedName>
        <fullName evidence="2">Uncharacterized protein</fullName>
    </submittedName>
</protein>
<sequence>AEEENAEEKSIPIEEDKISEKLEDSAEKIDEKDDGSTKLTAGVEHIEDDKIDIEGISEEKLSKTISDENIIKCSPGTTFGVTRSEGSYLKVEKMSSFTIAEQVASARDAEVPKRGWIAPKSPEDSREWKEWITDISEVANAWDEFLG</sequence>
<feature type="non-terminal residue" evidence="2">
    <location>
        <position position="1"/>
    </location>
</feature>
<gene>
    <name evidence="2" type="ORF">g.6116</name>
</gene>
<organism evidence="2">
    <name type="scientific">Clastoptera arizonana</name>
    <name type="common">Arizona spittle bug</name>
    <dbReference type="NCBI Taxonomy" id="38151"/>
    <lineage>
        <taxon>Eukaryota</taxon>
        <taxon>Metazoa</taxon>
        <taxon>Ecdysozoa</taxon>
        <taxon>Arthropoda</taxon>
        <taxon>Hexapoda</taxon>
        <taxon>Insecta</taxon>
        <taxon>Pterygota</taxon>
        <taxon>Neoptera</taxon>
        <taxon>Paraneoptera</taxon>
        <taxon>Hemiptera</taxon>
        <taxon>Auchenorrhyncha</taxon>
        <taxon>Cercopoidea</taxon>
        <taxon>Clastopteridae</taxon>
        <taxon>Clastoptera</taxon>
    </lineage>
</organism>
<reference evidence="2" key="1">
    <citation type="submission" date="2015-12" db="EMBL/GenBank/DDBJ databases">
        <title>De novo transcriptome assembly of four potential Pierce s Disease insect vectors from Arizona vineyards.</title>
        <authorList>
            <person name="Tassone E.E."/>
        </authorList>
    </citation>
    <scope>NUCLEOTIDE SEQUENCE</scope>
</reference>